<evidence type="ECO:0000313" key="3">
    <source>
        <dbReference type="Proteomes" id="UP000825379"/>
    </source>
</evidence>
<reference evidence="2" key="1">
    <citation type="submission" date="2021-07" db="EMBL/GenBank/DDBJ databases">
        <title>Complete genome sequences of four Thermus thermophilus strains isolated from Arima Hot Spring in Japan.</title>
        <authorList>
            <person name="Tomariguchi N."/>
            <person name="Ueno Y."/>
            <person name="Miyazaki K."/>
        </authorList>
    </citation>
    <scope>NUCLEOTIDE SEQUENCE</scope>
    <source>
        <strain evidence="2">AA1-1</strain>
    </source>
</reference>
<keyword evidence="1" id="KW-0472">Membrane</keyword>
<evidence type="ECO:0000313" key="2">
    <source>
        <dbReference type="EMBL" id="BCZ86833.1"/>
    </source>
</evidence>
<accession>A0AAD1KTM1</accession>
<protein>
    <submittedName>
        <fullName evidence="2">Uncharacterized protein</fullName>
    </submittedName>
</protein>
<keyword evidence="1" id="KW-1133">Transmembrane helix</keyword>
<gene>
    <name evidence="2" type="ORF">TthAA11_10150</name>
</gene>
<name>A0AAD1KTM1_THETH</name>
<feature type="transmembrane region" description="Helical" evidence="1">
    <location>
        <begin position="100"/>
        <end position="121"/>
    </location>
</feature>
<feature type="transmembrane region" description="Helical" evidence="1">
    <location>
        <begin position="47"/>
        <end position="69"/>
    </location>
</feature>
<proteinExistence type="predicted"/>
<dbReference type="AlphaFoldDB" id="A0AAD1KTM1"/>
<evidence type="ECO:0000256" key="1">
    <source>
        <dbReference type="SAM" id="Phobius"/>
    </source>
</evidence>
<feature type="transmembrane region" description="Helical" evidence="1">
    <location>
        <begin position="127"/>
        <end position="148"/>
    </location>
</feature>
<dbReference type="Proteomes" id="UP000825379">
    <property type="component" value="Chromosome"/>
</dbReference>
<organism evidence="2 3">
    <name type="scientific">Thermus thermophilus</name>
    <dbReference type="NCBI Taxonomy" id="274"/>
    <lineage>
        <taxon>Bacteria</taxon>
        <taxon>Thermotogati</taxon>
        <taxon>Deinococcota</taxon>
        <taxon>Deinococci</taxon>
        <taxon>Thermales</taxon>
        <taxon>Thermaceae</taxon>
        <taxon>Thermus</taxon>
    </lineage>
</organism>
<sequence length="167" mass="18071">MNFYRIYWPDFLAGLFADMAFFYAIWMALGSVVVSNPSADLGGGQNILFMYAVFGIVVGIFQSVAFTVAQEAQRGTLEHLALARGGLVVQLLFRGASDSLFILFRTGVLLGVLLVLTGASFNPKPFWLLALALLVVSALGFSLSMAALARSCQELCVRVCVRGAYRS</sequence>
<dbReference type="EMBL" id="AP024926">
    <property type="protein sequence ID" value="BCZ86833.1"/>
    <property type="molecule type" value="Genomic_DNA"/>
</dbReference>
<feature type="transmembrane region" description="Helical" evidence="1">
    <location>
        <begin position="12"/>
        <end position="35"/>
    </location>
</feature>
<keyword evidence="1" id="KW-0812">Transmembrane</keyword>